<evidence type="ECO:0000256" key="1">
    <source>
        <dbReference type="SAM" id="MobiDB-lite"/>
    </source>
</evidence>
<accession>A0ABQ5EW15</accession>
<feature type="region of interest" description="Disordered" evidence="1">
    <location>
        <begin position="23"/>
        <end position="97"/>
    </location>
</feature>
<sequence length="180" mass="19930">MHQVSGTLPSNTITNPRCEARAITTRSGLSYTPVPPIPPPRLMRNESLTEEETEPVSSPISPEPSSAQVNNSPPSKEPSKGAHLPYPQKELKLKKQKEKNDISFIRASINLMPIRDLSKAVSYQSLSPNQDDPPSFANGSVAIPNRIDEDVLVKVGHFSFPADFVVVDYEVNYRVPLILW</sequence>
<evidence type="ECO:0000313" key="3">
    <source>
        <dbReference type="Proteomes" id="UP001151760"/>
    </source>
</evidence>
<protein>
    <recommendedName>
        <fullName evidence="4">Reverse transcriptase domain-containing protein</fullName>
    </recommendedName>
</protein>
<comment type="caution">
    <text evidence="2">The sequence shown here is derived from an EMBL/GenBank/DDBJ whole genome shotgun (WGS) entry which is preliminary data.</text>
</comment>
<name>A0ABQ5EW15_9ASTR</name>
<gene>
    <name evidence="2" type="ORF">Tco_0990282</name>
</gene>
<reference evidence="2" key="1">
    <citation type="journal article" date="2022" name="Int. J. Mol. Sci.">
        <title>Draft Genome of Tanacetum Coccineum: Genomic Comparison of Closely Related Tanacetum-Family Plants.</title>
        <authorList>
            <person name="Yamashiro T."/>
            <person name="Shiraishi A."/>
            <person name="Nakayama K."/>
            <person name="Satake H."/>
        </authorList>
    </citation>
    <scope>NUCLEOTIDE SEQUENCE</scope>
</reference>
<dbReference type="Proteomes" id="UP001151760">
    <property type="component" value="Unassembled WGS sequence"/>
</dbReference>
<organism evidence="2 3">
    <name type="scientific">Tanacetum coccineum</name>
    <dbReference type="NCBI Taxonomy" id="301880"/>
    <lineage>
        <taxon>Eukaryota</taxon>
        <taxon>Viridiplantae</taxon>
        <taxon>Streptophyta</taxon>
        <taxon>Embryophyta</taxon>
        <taxon>Tracheophyta</taxon>
        <taxon>Spermatophyta</taxon>
        <taxon>Magnoliopsida</taxon>
        <taxon>eudicotyledons</taxon>
        <taxon>Gunneridae</taxon>
        <taxon>Pentapetalae</taxon>
        <taxon>asterids</taxon>
        <taxon>campanulids</taxon>
        <taxon>Asterales</taxon>
        <taxon>Asteraceae</taxon>
        <taxon>Asteroideae</taxon>
        <taxon>Anthemideae</taxon>
        <taxon>Anthemidinae</taxon>
        <taxon>Tanacetum</taxon>
    </lineage>
</organism>
<keyword evidence="3" id="KW-1185">Reference proteome</keyword>
<dbReference type="EMBL" id="BQNB010016738">
    <property type="protein sequence ID" value="GJT55228.1"/>
    <property type="molecule type" value="Genomic_DNA"/>
</dbReference>
<evidence type="ECO:0008006" key="4">
    <source>
        <dbReference type="Google" id="ProtNLM"/>
    </source>
</evidence>
<dbReference type="PANTHER" id="PTHR33067">
    <property type="entry name" value="RNA-DIRECTED DNA POLYMERASE-RELATED"/>
    <property type="match status" value="1"/>
</dbReference>
<feature type="compositionally biased region" description="Low complexity" evidence="1">
    <location>
        <begin position="55"/>
        <end position="66"/>
    </location>
</feature>
<evidence type="ECO:0000313" key="2">
    <source>
        <dbReference type="EMBL" id="GJT55228.1"/>
    </source>
</evidence>
<reference evidence="2" key="2">
    <citation type="submission" date="2022-01" db="EMBL/GenBank/DDBJ databases">
        <authorList>
            <person name="Yamashiro T."/>
            <person name="Shiraishi A."/>
            <person name="Satake H."/>
            <person name="Nakayama K."/>
        </authorList>
    </citation>
    <scope>NUCLEOTIDE SEQUENCE</scope>
</reference>
<proteinExistence type="predicted"/>